<keyword evidence="1" id="KW-0812">Transmembrane</keyword>
<dbReference type="AlphaFoldDB" id="A0AAE9ZYZ8"/>
<feature type="transmembrane region" description="Helical" evidence="1">
    <location>
        <begin position="161"/>
        <end position="184"/>
    </location>
</feature>
<evidence type="ECO:0000313" key="4">
    <source>
        <dbReference type="Proteomes" id="UP001218638"/>
    </source>
</evidence>
<reference evidence="3" key="1">
    <citation type="submission" date="2023-03" db="EMBL/GenBank/DDBJ databases">
        <title>Lomoglobus Profundus gen. nov., sp. nov., a novel member of the phylum Verrucomicrobia, isolated from deep-marine sediment of South China Sea.</title>
        <authorList>
            <person name="Ahmad T."/>
            <person name="Ishaq S.E."/>
            <person name="Wang F."/>
        </authorList>
    </citation>
    <scope>NUCLEOTIDE SEQUENCE</scope>
    <source>
        <strain evidence="3">LMO-M01</strain>
    </source>
</reference>
<evidence type="ECO:0000256" key="1">
    <source>
        <dbReference type="SAM" id="Phobius"/>
    </source>
</evidence>
<gene>
    <name evidence="3" type="ORF">PXH66_02545</name>
</gene>
<name>A0AAE9ZYZ8_9BACT</name>
<keyword evidence="1" id="KW-1133">Transmembrane helix</keyword>
<accession>A0AAE9ZYZ8</accession>
<feature type="transmembrane region" description="Helical" evidence="1">
    <location>
        <begin position="102"/>
        <end position="122"/>
    </location>
</feature>
<feature type="transmembrane region" description="Helical" evidence="1">
    <location>
        <begin position="245"/>
        <end position="263"/>
    </location>
</feature>
<dbReference type="Pfam" id="PF07695">
    <property type="entry name" value="7TMR-DISM_7TM"/>
    <property type="match status" value="1"/>
</dbReference>
<evidence type="ECO:0000313" key="3">
    <source>
        <dbReference type="EMBL" id="WED65725.1"/>
    </source>
</evidence>
<dbReference type="KEGG" id="slom:PXH66_02545"/>
<feature type="transmembrane region" description="Helical" evidence="1">
    <location>
        <begin position="191"/>
        <end position="209"/>
    </location>
</feature>
<keyword evidence="4" id="KW-1185">Reference proteome</keyword>
<dbReference type="RefSeq" id="WP_330932210.1">
    <property type="nucleotide sequence ID" value="NZ_CP119075.1"/>
</dbReference>
<feature type="transmembrane region" description="Helical" evidence="1">
    <location>
        <begin position="215"/>
        <end position="233"/>
    </location>
</feature>
<dbReference type="InterPro" id="IPR011623">
    <property type="entry name" value="7TMR_DISM_rcpt_extracell_dom1"/>
</dbReference>
<dbReference type="Proteomes" id="UP001218638">
    <property type="component" value="Chromosome"/>
</dbReference>
<organism evidence="3 4">
    <name type="scientific">Synoicihabitans lomoniglobus</name>
    <dbReference type="NCBI Taxonomy" id="2909285"/>
    <lineage>
        <taxon>Bacteria</taxon>
        <taxon>Pseudomonadati</taxon>
        <taxon>Verrucomicrobiota</taxon>
        <taxon>Opitutia</taxon>
        <taxon>Opitutales</taxon>
        <taxon>Opitutaceae</taxon>
        <taxon>Synoicihabitans</taxon>
    </lineage>
</organism>
<keyword evidence="1" id="KW-0472">Membrane</keyword>
<feature type="transmembrane region" description="Helical" evidence="1">
    <location>
        <begin position="129"/>
        <end position="149"/>
    </location>
</feature>
<dbReference type="EMBL" id="CP119075">
    <property type="protein sequence ID" value="WED65725.1"/>
    <property type="molecule type" value="Genomic_DNA"/>
</dbReference>
<feature type="transmembrane region" description="Helical" evidence="1">
    <location>
        <begin position="275"/>
        <end position="295"/>
    </location>
</feature>
<proteinExistence type="predicted"/>
<protein>
    <submittedName>
        <fullName evidence="3">7TM diverse intracellular signaling domain-containing protein</fullName>
    </submittedName>
</protein>
<sequence length="370" mass="40827">MFLQVSQAGGTEIRLNGELLGWAGRPGGSPRDEIAVLRNAEPLPLRLQPGEDGILELRHSNHEAVNWSGVPNLNLDLHIRLISPSQWEEETRGWNDTIRAPLLFFIAVPGMLALLHLALAILKIEPRPNLAAGCFMLSLAVLSATRLALASAVDLGSYGLAHHLFLAVIPLFSVLGLQTVYGLLRQPQGTLYRVLQVCGWLVIPVVGWWGDAMAFKLAAGYGIVCSIELLRVATHAVRARRQGAILLFSGMACFAVVIVYNALRVLEVVPPEVWSTHSMNFGVLVLAFMLSLHVARDYALTSRRLAVKVVEVEKLGKANVQREREKQFLLPNKTCAWRPRYLSAPRNCGMRKGNPIVCSPIYSRRKSLTN</sequence>
<evidence type="ECO:0000259" key="2">
    <source>
        <dbReference type="Pfam" id="PF07695"/>
    </source>
</evidence>
<feature type="domain" description="7TM-DISM receptor extracellular" evidence="2">
    <location>
        <begin position="103"/>
        <end position="295"/>
    </location>
</feature>